<evidence type="ECO:0000313" key="3">
    <source>
        <dbReference type="RefSeq" id="XP_010259353.1"/>
    </source>
</evidence>
<feature type="domain" description="PRISE-like Rossmann-fold" evidence="1">
    <location>
        <begin position="65"/>
        <end position="376"/>
    </location>
</feature>
<dbReference type="InterPro" id="IPR036291">
    <property type="entry name" value="NAD(P)-bd_dom_sf"/>
</dbReference>
<organism evidence="2 3">
    <name type="scientific">Nelumbo nucifera</name>
    <name type="common">Sacred lotus</name>
    <dbReference type="NCBI Taxonomy" id="4432"/>
    <lineage>
        <taxon>Eukaryota</taxon>
        <taxon>Viridiplantae</taxon>
        <taxon>Streptophyta</taxon>
        <taxon>Embryophyta</taxon>
        <taxon>Tracheophyta</taxon>
        <taxon>Spermatophyta</taxon>
        <taxon>Magnoliopsida</taxon>
        <taxon>Proteales</taxon>
        <taxon>Nelumbonaceae</taxon>
        <taxon>Nelumbo</taxon>
    </lineage>
</organism>
<reference evidence="3" key="1">
    <citation type="submission" date="2025-08" db="UniProtKB">
        <authorList>
            <consortium name="RefSeq"/>
        </authorList>
    </citation>
    <scope>IDENTIFICATION</scope>
</reference>
<dbReference type="InterPro" id="IPR055222">
    <property type="entry name" value="PRISE-like_Rossmann-fold"/>
</dbReference>
<accession>A0A1U8ACB1</accession>
<dbReference type="Pfam" id="PF22917">
    <property type="entry name" value="PRISE"/>
    <property type="match status" value="1"/>
</dbReference>
<dbReference type="OMA" id="LMNWYIT"/>
<dbReference type="PANTHER" id="PTHR32487">
    <property type="entry name" value="3-OXO-DELTA(4,5)-STEROID 5-BETA-REDUCTASE"/>
    <property type="match status" value="1"/>
</dbReference>
<dbReference type="PANTHER" id="PTHR32487:SF13">
    <property type="entry name" value="LOW QUALITY PROTEIN: IRIDOID SYNTHASE-LIKE"/>
    <property type="match status" value="1"/>
</dbReference>
<proteinExistence type="predicted"/>
<name>A0A1U8ACB1_NELNU</name>
<dbReference type="GeneID" id="104598817"/>
<dbReference type="GO" id="GO:0016491">
    <property type="term" value="F:oxidoreductase activity"/>
    <property type="evidence" value="ECO:0000318"/>
    <property type="project" value="GO_Central"/>
</dbReference>
<dbReference type="GO" id="GO:0016627">
    <property type="term" value="F:oxidoreductase activity, acting on the CH-CH group of donors"/>
    <property type="evidence" value="ECO:0007669"/>
    <property type="project" value="UniProtKB-ARBA"/>
</dbReference>
<sequence>MEVEAAKSVALIVGITGMVGLNLAEALKKPRAPGGPWAVYGTARSAKPSWFSSSLVDGYIQFDLRDYEATHRELFPLANQVTHLFWMTFYYCDTEESNIAANSTMLANVLRVLTLSPISPLHHVTLLTGTKQYMGPIFDPVLGSRVVPHESPFREESDRLPFPNTYHALEDLLVSFSPKFTWSVHRSSIIFGASARSSHNILLTFAAYALICRREGSPFRFPGSRFTWEHFCDASDAGLLAEQQIWAATTTTAMAKNQAFNCTNGDVFTWKYLWKVLCEVFDVEFVAFNEGDKFDWLEEMKNKGKVWDAIVEENGLCKTNLEDITCFNAANVVLNFRLQHVCSMTKSREFGFFGFADSAKSVKKWVEKMRDMNIIPKT</sequence>
<dbReference type="Gene3D" id="3.40.50.720">
    <property type="entry name" value="NAD(P)-binding Rossmann-like Domain"/>
    <property type="match status" value="1"/>
</dbReference>
<dbReference type="OrthoDB" id="1731983at2759"/>
<dbReference type="SUPFAM" id="SSF51735">
    <property type="entry name" value="NAD(P)-binding Rossmann-fold domains"/>
    <property type="match status" value="1"/>
</dbReference>
<dbReference type="eggNOG" id="ENOG502QSTH">
    <property type="taxonomic scope" value="Eukaryota"/>
</dbReference>
<keyword evidence="2" id="KW-1185">Reference proteome</keyword>
<dbReference type="AlphaFoldDB" id="A0A1U8ACB1"/>
<dbReference type="STRING" id="4432.A0A1U8ACB1"/>
<dbReference type="CDD" id="cd08948">
    <property type="entry name" value="5beta-POR_like_SDR_a"/>
    <property type="match status" value="1"/>
</dbReference>
<dbReference type="Proteomes" id="UP000189703">
    <property type="component" value="Unplaced"/>
</dbReference>
<dbReference type="RefSeq" id="XP_010259353.1">
    <property type="nucleotide sequence ID" value="XM_010261051.1"/>
</dbReference>
<dbReference type="KEGG" id="nnu:104598817"/>
<evidence type="ECO:0000259" key="1">
    <source>
        <dbReference type="Pfam" id="PF22917"/>
    </source>
</evidence>
<evidence type="ECO:0000313" key="2">
    <source>
        <dbReference type="Proteomes" id="UP000189703"/>
    </source>
</evidence>
<protein>
    <submittedName>
        <fullName evidence="3">3-oxo-Delta(4,5)-steroid 5-beta-reductase-like</fullName>
    </submittedName>
</protein>
<gene>
    <name evidence="3" type="primary">LOC104598817</name>
</gene>